<dbReference type="EMBL" id="CABIJS010000521">
    <property type="protein sequence ID" value="VUZ52747.1"/>
    <property type="molecule type" value="Genomic_DNA"/>
</dbReference>
<accession>A0A564YZN1</accession>
<dbReference type="AlphaFoldDB" id="A0A564YZN1"/>
<proteinExistence type="predicted"/>
<evidence type="ECO:0000259" key="3">
    <source>
        <dbReference type="PROSITE" id="PS50026"/>
    </source>
</evidence>
<comment type="caution">
    <text evidence="1">Lacks conserved residue(s) required for the propagation of feature annotation.</text>
</comment>
<protein>
    <recommendedName>
        <fullName evidence="3">EGF-like domain-containing protein</fullName>
    </recommendedName>
</protein>
<feature type="domain" description="EGF-like" evidence="3">
    <location>
        <begin position="284"/>
        <end position="325"/>
    </location>
</feature>
<gene>
    <name evidence="4" type="ORF">WMSIL1_LOCUS11189</name>
</gene>
<keyword evidence="2" id="KW-0732">Signal</keyword>
<keyword evidence="5" id="KW-1185">Reference proteome</keyword>
<evidence type="ECO:0000313" key="4">
    <source>
        <dbReference type="EMBL" id="VUZ52747.1"/>
    </source>
</evidence>
<dbReference type="PROSITE" id="PS50026">
    <property type="entry name" value="EGF_3"/>
    <property type="match status" value="1"/>
</dbReference>
<dbReference type="PROSITE" id="PS01186">
    <property type="entry name" value="EGF_2"/>
    <property type="match status" value="1"/>
</dbReference>
<keyword evidence="1" id="KW-1015">Disulfide bond</keyword>
<dbReference type="CDD" id="cd00054">
    <property type="entry name" value="EGF_CA"/>
    <property type="match status" value="1"/>
</dbReference>
<feature type="disulfide bond" evidence="1">
    <location>
        <begin position="315"/>
        <end position="324"/>
    </location>
</feature>
<name>A0A564YZN1_HYMDI</name>
<dbReference type="Gene3D" id="2.10.25.10">
    <property type="entry name" value="Laminin"/>
    <property type="match status" value="1"/>
</dbReference>
<sequence>MHLVNFIILFFPLITLVRTSTIAPRTSEEVTEIGMEITTSLISSTAAPTDTPNIVRKINNTTSNSDDTSILVTKTDPTNATTENSAIQTATSIPNTTSAPTTTASTTVSTTMTTMLGKSEAVDFRKAFMNLFQNPLIPASFMKTPRNNPLCDDKGILPSKSEMDNSGVIVEEVPNPEIEDKVREITNTFIETLKYDRSWFVSLLFQIRKEQKRRESRECTAAECIYKIPCYLSQRFLALSMYSEVFKRARVREGFDLLRRRRRSLDGLEMTERYTSVVEDGEAPVTNCTGIFANYCYNSIACIYVNVLESAACSCMPGYTGLRCDLYDLSITLATLSQFSTTTIDIEDLEPEDSAKMYSVLDATARYTYSAFTIDHMP</sequence>
<dbReference type="InterPro" id="IPR000742">
    <property type="entry name" value="EGF"/>
</dbReference>
<dbReference type="Proteomes" id="UP000321570">
    <property type="component" value="Unassembled WGS sequence"/>
</dbReference>
<evidence type="ECO:0000256" key="2">
    <source>
        <dbReference type="SAM" id="SignalP"/>
    </source>
</evidence>
<feature type="signal peptide" evidence="2">
    <location>
        <begin position="1"/>
        <end position="19"/>
    </location>
</feature>
<dbReference type="SUPFAM" id="SSF57196">
    <property type="entry name" value="EGF/Laminin"/>
    <property type="match status" value="1"/>
</dbReference>
<evidence type="ECO:0000256" key="1">
    <source>
        <dbReference type="PROSITE-ProRule" id="PRU00076"/>
    </source>
</evidence>
<keyword evidence="1" id="KW-0245">EGF-like domain</keyword>
<feature type="disulfide bond" evidence="1">
    <location>
        <begin position="296"/>
        <end position="313"/>
    </location>
</feature>
<organism evidence="4 5">
    <name type="scientific">Hymenolepis diminuta</name>
    <name type="common">Rat tapeworm</name>
    <dbReference type="NCBI Taxonomy" id="6216"/>
    <lineage>
        <taxon>Eukaryota</taxon>
        <taxon>Metazoa</taxon>
        <taxon>Spiralia</taxon>
        <taxon>Lophotrochozoa</taxon>
        <taxon>Platyhelminthes</taxon>
        <taxon>Cestoda</taxon>
        <taxon>Eucestoda</taxon>
        <taxon>Cyclophyllidea</taxon>
        <taxon>Hymenolepididae</taxon>
        <taxon>Hymenolepis</taxon>
    </lineage>
</organism>
<reference evidence="4 5" key="1">
    <citation type="submission" date="2019-07" db="EMBL/GenBank/DDBJ databases">
        <authorList>
            <person name="Jastrzebski P J."/>
            <person name="Paukszto L."/>
            <person name="Jastrzebski P J."/>
        </authorList>
    </citation>
    <scope>NUCLEOTIDE SEQUENCE [LARGE SCALE GENOMIC DNA]</scope>
    <source>
        <strain evidence="4 5">WMS-il1</strain>
    </source>
</reference>
<feature type="chain" id="PRO_5022046121" description="EGF-like domain-containing protein" evidence="2">
    <location>
        <begin position="20"/>
        <end position="378"/>
    </location>
</feature>
<dbReference type="PROSITE" id="PS00022">
    <property type="entry name" value="EGF_1"/>
    <property type="match status" value="1"/>
</dbReference>
<evidence type="ECO:0000313" key="5">
    <source>
        <dbReference type="Proteomes" id="UP000321570"/>
    </source>
</evidence>